<dbReference type="Gene3D" id="3.40.605.10">
    <property type="entry name" value="Aldehyde Dehydrogenase, Chain A, domain 1"/>
    <property type="match status" value="1"/>
</dbReference>
<accession>A0A3B1DGK7</accession>
<dbReference type="InterPro" id="IPR029510">
    <property type="entry name" value="Ald_DH_CS_GLU"/>
</dbReference>
<dbReference type="EC" id="1.2.1.71" evidence="5"/>
<dbReference type="CDD" id="cd07095">
    <property type="entry name" value="ALDH_SGSD_AstD"/>
    <property type="match status" value="1"/>
</dbReference>
<dbReference type="Pfam" id="PF00171">
    <property type="entry name" value="Aldedh"/>
    <property type="match status" value="1"/>
</dbReference>
<evidence type="ECO:0000259" key="4">
    <source>
        <dbReference type="Pfam" id="PF00171"/>
    </source>
</evidence>
<sequence length="470" mass="51453">MKSLNPANERVIWEEKEADEEDINAAIICARKAFCSWSKFSLEQRKGICIRFAERLFDQEAEFAVLISVETGKPLWESTLEVKAMQNKIKISIQAYDERCGIKGKDLGLAMSYTRFKPHGVVAVLGPFNLPGHLPNGHIVPALLAGNTVVFKPSEHSPSVGEKYVQIWKDIGLPEGVLNLVQGTSKTGRFLAGHRDLNGLFFTGSYATGSSIHKLFGGCPEKILALEMGGNNPLIVDHIRDVKASVYTTIQSAFITSGQRCVCARRLIVCNGKEGDRFIKQLLLAVQKIKVGAYDECLEPFMGPVISGTAANKVLRTQECLLQQGGVALIKMERLGDCRAMLSPGVIDVTYLKTKKDSEIFGPLLQVIRVDDLDEAIKEANRTEYGLAAGILTDDLKIYEKFWNQSRAGIVNWNRALTGASSLAPFGGVGKSGNHRPSAYFAADYCSYPVASMESHTLTLPEKLSPGVVV</sequence>
<dbReference type="EMBL" id="UOGJ01000075">
    <property type="protein sequence ID" value="VAX35923.1"/>
    <property type="molecule type" value="Genomic_DNA"/>
</dbReference>
<dbReference type="GO" id="GO:0043824">
    <property type="term" value="F:succinylglutamate-semialdehyde dehydrogenase activity"/>
    <property type="evidence" value="ECO:0007669"/>
    <property type="project" value="UniProtKB-EC"/>
</dbReference>
<dbReference type="PROSITE" id="PS00687">
    <property type="entry name" value="ALDEHYDE_DEHYDR_GLU"/>
    <property type="match status" value="1"/>
</dbReference>
<name>A0A3B1DGK7_9ZZZZ</name>
<proteinExistence type="predicted"/>
<dbReference type="InterPro" id="IPR016163">
    <property type="entry name" value="Ald_DH_C"/>
</dbReference>
<dbReference type="FunFam" id="3.40.605.10:FF:000010">
    <property type="entry name" value="N-succinylglutamate 5-semialdehyde dehydrogenase"/>
    <property type="match status" value="1"/>
</dbReference>
<reference evidence="5" key="1">
    <citation type="submission" date="2018-06" db="EMBL/GenBank/DDBJ databases">
        <authorList>
            <person name="Zhirakovskaya E."/>
        </authorList>
    </citation>
    <scope>NUCLEOTIDE SEQUENCE</scope>
</reference>
<dbReference type="NCBIfam" id="TIGR03240">
    <property type="entry name" value="arg_catab_astD"/>
    <property type="match status" value="1"/>
</dbReference>
<dbReference type="InterPro" id="IPR016160">
    <property type="entry name" value="Ald_DH_CS_CYS"/>
</dbReference>
<feature type="domain" description="Aldehyde dehydrogenase" evidence="4">
    <location>
        <begin position="2"/>
        <end position="439"/>
    </location>
</feature>
<dbReference type="SUPFAM" id="SSF53720">
    <property type="entry name" value="ALDH-like"/>
    <property type="match status" value="1"/>
</dbReference>
<evidence type="ECO:0000256" key="2">
    <source>
        <dbReference type="ARBA" id="ARBA00023002"/>
    </source>
</evidence>
<keyword evidence="2 5" id="KW-0560">Oxidoreductase</keyword>
<dbReference type="InterPro" id="IPR017649">
    <property type="entry name" value="SuccinylGlu_semiald_DH_AstD"/>
</dbReference>
<dbReference type="NCBIfam" id="NF006992">
    <property type="entry name" value="PRK09457.1"/>
    <property type="match status" value="1"/>
</dbReference>
<organism evidence="5">
    <name type="scientific">hydrothermal vent metagenome</name>
    <dbReference type="NCBI Taxonomy" id="652676"/>
    <lineage>
        <taxon>unclassified sequences</taxon>
        <taxon>metagenomes</taxon>
        <taxon>ecological metagenomes</taxon>
    </lineage>
</organism>
<dbReference type="InterPro" id="IPR015590">
    <property type="entry name" value="Aldehyde_DH_dom"/>
</dbReference>
<gene>
    <name evidence="5" type="ORF">MNBD_UNCLBAC01-1128</name>
</gene>
<protein>
    <submittedName>
        <fullName evidence="5">Succinylglutamic semialdehyde dehydrogenase</fullName>
        <ecNumber evidence="5">1.2.1.71</ecNumber>
    </submittedName>
</protein>
<dbReference type="AlphaFoldDB" id="A0A3B1DGK7"/>
<dbReference type="PANTHER" id="PTHR11699">
    <property type="entry name" value="ALDEHYDE DEHYDROGENASE-RELATED"/>
    <property type="match status" value="1"/>
</dbReference>
<dbReference type="Gene3D" id="3.40.309.10">
    <property type="entry name" value="Aldehyde Dehydrogenase, Chain A, domain 2"/>
    <property type="match status" value="1"/>
</dbReference>
<evidence type="ECO:0000313" key="5">
    <source>
        <dbReference type="EMBL" id="VAX35923.1"/>
    </source>
</evidence>
<evidence type="ECO:0000256" key="3">
    <source>
        <dbReference type="ARBA" id="ARBA00023027"/>
    </source>
</evidence>
<dbReference type="GO" id="GO:0006527">
    <property type="term" value="P:L-arginine catabolic process"/>
    <property type="evidence" value="ECO:0007669"/>
    <property type="project" value="InterPro"/>
</dbReference>
<dbReference type="InterPro" id="IPR016161">
    <property type="entry name" value="Ald_DH/histidinol_DH"/>
</dbReference>
<dbReference type="InterPro" id="IPR016162">
    <property type="entry name" value="Ald_DH_N"/>
</dbReference>
<keyword evidence="1" id="KW-0056">Arginine metabolism</keyword>
<evidence type="ECO:0000256" key="1">
    <source>
        <dbReference type="ARBA" id="ARBA00022503"/>
    </source>
</evidence>
<dbReference type="PROSITE" id="PS00070">
    <property type="entry name" value="ALDEHYDE_DEHYDR_CYS"/>
    <property type="match status" value="1"/>
</dbReference>
<keyword evidence="3" id="KW-0520">NAD</keyword>